<evidence type="ECO:0000256" key="5">
    <source>
        <dbReference type="SAM" id="MobiDB-lite"/>
    </source>
</evidence>
<proteinExistence type="predicted"/>
<dbReference type="EMBL" id="JBHYTS010000003">
    <property type="protein sequence ID" value="MFE1749644.1"/>
    <property type="molecule type" value="Genomic_DNA"/>
</dbReference>
<evidence type="ECO:0000313" key="7">
    <source>
        <dbReference type="EMBL" id="MFE1749644.1"/>
    </source>
</evidence>
<dbReference type="InterPro" id="IPR013519">
    <property type="entry name" value="Int_alpha_beta-p"/>
</dbReference>
<dbReference type="Gene3D" id="2.130.10.130">
    <property type="entry name" value="Integrin alpha, N-terminal"/>
    <property type="match status" value="3"/>
</dbReference>
<dbReference type="InterPro" id="IPR028994">
    <property type="entry name" value="Integrin_alpha_N"/>
</dbReference>
<dbReference type="RefSeq" id="WP_381839721.1">
    <property type="nucleotide sequence ID" value="NZ_JBHYTS010000003.1"/>
</dbReference>
<evidence type="ECO:0000256" key="1">
    <source>
        <dbReference type="ARBA" id="ARBA00022729"/>
    </source>
</evidence>
<feature type="signal peptide" evidence="6">
    <location>
        <begin position="1"/>
        <end position="31"/>
    </location>
</feature>
<protein>
    <submittedName>
        <fullName evidence="7">FG-GAP and VCBS repeat-containing protein</fullName>
    </submittedName>
</protein>
<dbReference type="InterPro" id="IPR013517">
    <property type="entry name" value="FG-GAP"/>
</dbReference>
<dbReference type="PANTHER" id="PTHR23221:SF7">
    <property type="entry name" value="PHOSPHATIDYLINOSITOL-GLYCAN-SPECIFIC PHOSPHOLIPASE D"/>
    <property type="match status" value="1"/>
</dbReference>
<keyword evidence="4" id="KW-0325">Glycoprotein</keyword>
<sequence>MGSLGGLFVIATVTAVSASAVVLGAGGAATAAPAGAAGSAAGKQADFNGDGYGDLAVSGGRAVTVMSGGPGGLSTSRRQTLTPASTGMPQSGGAGFGDSLAAGDLDGDGYDDLVVGFDGASPADPDVAVVWGGPGKLSGTTFLSFKPGYGSNGPMVVNDFDGDGKDDLVAETVEGTTLFRGPFRRDGSSASTTLVNTGVLAYDLVSGDVNGDRVADLLAIGRRRTGTTDIADSALVLGSGHGFGAAEVFRTRSTSGTIGDVDGDGYGDVILGAPLEGHNPAGVVGGSIVVEYGSAGGVSTVRKPVRISQDTAGVPGVGEKYDRFGWDLDAGDVNRDGYADLAVGVHHENVSGVTATGVVDVLRGSAKGLTATGAISWHQNTAGVPGVNEKYDEFATRVSLVDMDKDGRSELVAGTSSENVDQGNVWYFKAGSAGLTTRGVVSFGPSSVGLPSKYAAFAREMTK</sequence>
<evidence type="ECO:0000313" key="8">
    <source>
        <dbReference type="Proteomes" id="UP001599756"/>
    </source>
</evidence>
<evidence type="ECO:0000256" key="6">
    <source>
        <dbReference type="SAM" id="SignalP"/>
    </source>
</evidence>
<keyword evidence="3" id="KW-0378">Hydrolase</keyword>
<keyword evidence="8" id="KW-1185">Reference proteome</keyword>
<feature type="chain" id="PRO_5045104998" evidence="6">
    <location>
        <begin position="32"/>
        <end position="463"/>
    </location>
</feature>
<dbReference type="Pfam" id="PF13517">
    <property type="entry name" value="FG-GAP_3"/>
    <property type="match status" value="1"/>
</dbReference>
<dbReference type="SMART" id="SM00191">
    <property type="entry name" value="Int_alpha"/>
    <property type="match status" value="4"/>
</dbReference>
<dbReference type="Proteomes" id="UP001599756">
    <property type="component" value="Unassembled WGS sequence"/>
</dbReference>
<keyword evidence="1 6" id="KW-0732">Signal</keyword>
<feature type="compositionally biased region" description="Polar residues" evidence="5">
    <location>
        <begin position="73"/>
        <end position="89"/>
    </location>
</feature>
<dbReference type="PROSITE" id="PS51470">
    <property type="entry name" value="FG_GAP"/>
    <property type="match status" value="2"/>
</dbReference>
<reference evidence="7 8" key="1">
    <citation type="submission" date="2024-09" db="EMBL/GenBank/DDBJ databases">
        <title>The Natural Products Discovery Center: Release of the First 8490 Sequenced Strains for Exploring Actinobacteria Biosynthetic Diversity.</title>
        <authorList>
            <person name="Kalkreuter E."/>
            <person name="Kautsar S.A."/>
            <person name="Yang D."/>
            <person name="Bader C.D."/>
            <person name="Teijaro C.N."/>
            <person name="Fluegel L."/>
            <person name="Davis C.M."/>
            <person name="Simpson J.R."/>
            <person name="Lauterbach L."/>
            <person name="Steele A.D."/>
            <person name="Gui C."/>
            <person name="Meng S."/>
            <person name="Li G."/>
            <person name="Viehrig K."/>
            <person name="Ye F."/>
            <person name="Su P."/>
            <person name="Kiefer A.F."/>
            <person name="Nichols A."/>
            <person name="Cepeda A.J."/>
            <person name="Yan W."/>
            <person name="Fan B."/>
            <person name="Jiang Y."/>
            <person name="Adhikari A."/>
            <person name="Zheng C.-J."/>
            <person name="Schuster L."/>
            <person name="Cowan T.M."/>
            <person name="Smanski M.J."/>
            <person name="Chevrette M.G."/>
            <person name="De Carvalho L.P.S."/>
            <person name="Shen B."/>
        </authorList>
    </citation>
    <scope>NUCLEOTIDE SEQUENCE [LARGE SCALE GENOMIC DNA]</scope>
    <source>
        <strain evidence="7 8">NPDC059500</strain>
    </source>
</reference>
<dbReference type="PANTHER" id="PTHR23221">
    <property type="entry name" value="GLYCOSYLPHOSPHATIDYLINOSITOL PHOSPHOLIPASE D"/>
    <property type="match status" value="1"/>
</dbReference>
<dbReference type="SUPFAM" id="SSF69318">
    <property type="entry name" value="Integrin alpha N-terminal domain"/>
    <property type="match status" value="1"/>
</dbReference>
<evidence type="ECO:0000256" key="2">
    <source>
        <dbReference type="ARBA" id="ARBA00022737"/>
    </source>
</evidence>
<feature type="region of interest" description="Disordered" evidence="5">
    <location>
        <begin position="67"/>
        <end position="98"/>
    </location>
</feature>
<name>A0ABW6GZ70_9ACTN</name>
<organism evidence="7 8">
    <name type="scientific">Streptomyces anandii</name>
    <dbReference type="NCBI Taxonomy" id="285454"/>
    <lineage>
        <taxon>Bacteria</taxon>
        <taxon>Bacillati</taxon>
        <taxon>Actinomycetota</taxon>
        <taxon>Actinomycetes</taxon>
        <taxon>Kitasatosporales</taxon>
        <taxon>Streptomycetaceae</taxon>
        <taxon>Streptomyces</taxon>
    </lineage>
</organism>
<keyword evidence="2" id="KW-0677">Repeat</keyword>
<dbReference type="Pfam" id="PF01839">
    <property type="entry name" value="FG-GAP"/>
    <property type="match status" value="3"/>
</dbReference>
<accession>A0ABW6GZ70</accession>
<comment type="caution">
    <text evidence="7">The sequence shown here is derived from an EMBL/GenBank/DDBJ whole genome shotgun (WGS) entry which is preliminary data.</text>
</comment>
<evidence type="ECO:0000256" key="3">
    <source>
        <dbReference type="ARBA" id="ARBA00022801"/>
    </source>
</evidence>
<evidence type="ECO:0000256" key="4">
    <source>
        <dbReference type="ARBA" id="ARBA00023180"/>
    </source>
</evidence>
<gene>
    <name evidence="7" type="ORF">ACFW88_03650</name>
</gene>